<feature type="compositionally biased region" description="Basic and acidic residues" evidence="1">
    <location>
        <begin position="103"/>
        <end position="126"/>
    </location>
</feature>
<evidence type="ECO:0000313" key="3">
    <source>
        <dbReference type="Proteomes" id="UP001189429"/>
    </source>
</evidence>
<reference evidence="2" key="1">
    <citation type="submission" date="2023-10" db="EMBL/GenBank/DDBJ databases">
        <authorList>
            <person name="Chen Y."/>
            <person name="Shah S."/>
            <person name="Dougan E. K."/>
            <person name="Thang M."/>
            <person name="Chan C."/>
        </authorList>
    </citation>
    <scope>NUCLEOTIDE SEQUENCE [LARGE SCALE GENOMIC DNA]</scope>
</reference>
<gene>
    <name evidence="2" type="ORF">PCOR1329_LOCUS72130</name>
</gene>
<sequence>MYKVMARATYPCDNKANKTGRGQECGAERATKQGRPKGQVDRQQLFGEPHPGLTRRGCIKYNGTVRAAQPEPLSLEELDSRLASTQLNFKNKKTIMRHSIAFQKEEGEEGRPRKEDRKEREREKCGRKPRLRPRQRRAAAAPEERGKPGLAPNNAVSQAARMTEERTPWLEAVTKSRQPGEALP</sequence>
<comment type="caution">
    <text evidence="2">The sequence shown here is derived from an EMBL/GenBank/DDBJ whole genome shotgun (WGS) entry which is preliminary data.</text>
</comment>
<feature type="region of interest" description="Disordered" evidence="1">
    <location>
        <begin position="12"/>
        <end position="57"/>
    </location>
</feature>
<feature type="region of interest" description="Disordered" evidence="1">
    <location>
        <begin position="98"/>
        <end position="184"/>
    </location>
</feature>
<proteinExistence type="predicted"/>
<evidence type="ECO:0000256" key="1">
    <source>
        <dbReference type="SAM" id="MobiDB-lite"/>
    </source>
</evidence>
<protein>
    <submittedName>
        <fullName evidence="2">Uncharacterized protein</fullName>
    </submittedName>
</protein>
<name>A0ABN9WZS1_9DINO</name>
<feature type="compositionally biased region" description="Basic residues" evidence="1">
    <location>
        <begin position="127"/>
        <end position="137"/>
    </location>
</feature>
<dbReference type="Proteomes" id="UP001189429">
    <property type="component" value="Unassembled WGS sequence"/>
</dbReference>
<accession>A0ABN9WZS1</accession>
<organism evidence="2 3">
    <name type="scientific">Prorocentrum cordatum</name>
    <dbReference type="NCBI Taxonomy" id="2364126"/>
    <lineage>
        <taxon>Eukaryota</taxon>
        <taxon>Sar</taxon>
        <taxon>Alveolata</taxon>
        <taxon>Dinophyceae</taxon>
        <taxon>Prorocentrales</taxon>
        <taxon>Prorocentraceae</taxon>
        <taxon>Prorocentrum</taxon>
    </lineage>
</organism>
<keyword evidence="3" id="KW-1185">Reference proteome</keyword>
<dbReference type="EMBL" id="CAUYUJ010019616">
    <property type="protein sequence ID" value="CAK0892476.1"/>
    <property type="molecule type" value="Genomic_DNA"/>
</dbReference>
<evidence type="ECO:0000313" key="2">
    <source>
        <dbReference type="EMBL" id="CAK0892476.1"/>
    </source>
</evidence>